<dbReference type="PANTHER" id="PTHR12802:SF155">
    <property type="entry name" value="DEUBIQUITINASE MYSM1"/>
    <property type="match status" value="1"/>
</dbReference>
<dbReference type="PANTHER" id="PTHR12802">
    <property type="entry name" value="SWI/SNF COMPLEX-RELATED"/>
    <property type="match status" value="1"/>
</dbReference>
<dbReference type="InterPro" id="IPR006447">
    <property type="entry name" value="Myb_dom_plants"/>
</dbReference>
<evidence type="ECO:0000259" key="8">
    <source>
        <dbReference type="PROSITE" id="PS51294"/>
    </source>
</evidence>
<evidence type="ECO:0000256" key="1">
    <source>
        <dbReference type="ARBA" id="ARBA00023015"/>
    </source>
</evidence>
<feature type="compositionally biased region" description="Basic and acidic residues" evidence="5">
    <location>
        <begin position="246"/>
        <end position="256"/>
    </location>
</feature>
<organism evidence="9">
    <name type="scientific">Rhodosorus marinus</name>
    <dbReference type="NCBI Taxonomy" id="101924"/>
    <lineage>
        <taxon>Eukaryota</taxon>
        <taxon>Rhodophyta</taxon>
        <taxon>Stylonematophyceae</taxon>
        <taxon>Stylonematales</taxon>
        <taxon>Stylonemataceae</taxon>
        <taxon>Rhodosorus</taxon>
    </lineage>
</organism>
<dbReference type="EMBL" id="HBEK01004464">
    <property type="protein sequence ID" value="CAD8392484.1"/>
    <property type="molecule type" value="Transcribed_RNA"/>
</dbReference>
<dbReference type="PROSITE" id="PS50090">
    <property type="entry name" value="MYB_LIKE"/>
    <property type="match status" value="1"/>
</dbReference>
<dbReference type="CDD" id="cd00167">
    <property type="entry name" value="SANT"/>
    <property type="match status" value="1"/>
</dbReference>
<feature type="region of interest" description="Disordered" evidence="5">
    <location>
        <begin position="87"/>
        <end position="134"/>
    </location>
</feature>
<dbReference type="SUPFAM" id="SSF46689">
    <property type="entry name" value="Homeodomain-like"/>
    <property type="match status" value="1"/>
</dbReference>
<feature type="region of interest" description="Disordered" evidence="5">
    <location>
        <begin position="246"/>
        <end position="274"/>
    </location>
</feature>
<keyword evidence="2" id="KW-0238">DNA-binding</keyword>
<evidence type="ECO:0008006" key="10">
    <source>
        <dbReference type="Google" id="ProtNLM"/>
    </source>
</evidence>
<dbReference type="SMART" id="SM00717">
    <property type="entry name" value="SANT"/>
    <property type="match status" value="1"/>
</dbReference>
<name>A0A7S0BHB0_9RHOD</name>
<evidence type="ECO:0000256" key="4">
    <source>
        <dbReference type="ARBA" id="ARBA00023242"/>
    </source>
</evidence>
<dbReference type="InterPro" id="IPR001005">
    <property type="entry name" value="SANT/Myb"/>
</dbReference>
<feature type="domain" description="SANT" evidence="7">
    <location>
        <begin position="43"/>
        <end position="94"/>
    </location>
</feature>
<dbReference type="Gene3D" id="1.10.10.60">
    <property type="entry name" value="Homeodomain-like"/>
    <property type="match status" value="1"/>
</dbReference>
<dbReference type="GO" id="GO:0003677">
    <property type="term" value="F:DNA binding"/>
    <property type="evidence" value="ECO:0007669"/>
    <property type="project" value="UniProtKB-KW"/>
</dbReference>
<keyword evidence="4" id="KW-0539">Nucleus</keyword>
<evidence type="ECO:0000259" key="7">
    <source>
        <dbReference type="PROSITE" id="PS51293"/>
    </source>
</evidence>
<evidence type="ECO:0000259" key="6">
    <source>
        <dbReference type="PROSITE" id="PS50090"/>
    </source>
</evidence>
<dbReference type="PROSITE" id="PS51293">
    <property type="entry name" value="SANT"/>
    <property type="match status" value="1"/>
</dbReference>
<keyword evidence="3" id="KW-0804">Transcription</keyword>
<dbReference type="NCBIfam" id="TIGR01557">
    <property type="entry name" value="myb_SHAQKYF"/>
    <property type="match status" value="1"/>
</dbReference>
<proteinExistence type="predicted"/>
<dbReference type="PROSITE" id="PS51294">
    <property type="entry name" value="HTH_MYB"/>
    <property type="match status" value="1"/>
</dbReference>
<dbReference type="InterPro" id="IPR009057">
    <property type="entry name" value="Homeodomain-like_sf"/>
</dbReference>
<dbReference type="InterPro" id="IPR017930">
    <property type="entry name" value="Myb_dom"/>
</dbReference>
<dbReference type="AlphaFoldDB" id="A0A7S0BHB0"/>
<feature type="domain" description="HTH myb-type" evidence="8">
    <location>
        <begin position="40"/>
        <end position="94"/>
    </location>
</feature>
<evidence type="ECO:0000313" key="9">
    <source>
        <dbReference type="EMBL" id="CAD8392484.1"/>
    </source>
</evidence>
<gene>
    <name evidence="9" type="ORF">RMAR0315_LOCUS2459</name>
</gene>
<feature type="compositionally biased region" description="Polar residues" evidence="5">
    <location>
        <begin position="117"/>
        <end position="126"/>
    </location>
</feature>
<keyword evidence="1" id="KW-0805">Transcription regulation</keyword>
<evidence type="ECO:0000256" key="5">
    <source>
        <dbReference type="SAM" id="MobiDB-lite"/>
    </source>
</evidence>
<sequence>MYRAENSVGYYSPAPLAPYAQEYSPQVGDGPSVRVRKPYHSSRRRQAWTEEEHRLFLEAIEFHKRDWKKIQEHVATKDVLQIRSHAQKHFSKVERNKTGEYVPPARPKKKASHPYPRSQSMEQGSASRAGATGSPFVSPIMSPEMDSNSTPVANQMLWSPSRQQSLMHYRAQMESLRMHGYYESPVQPGPPHFVASPQWQSPCPAHYSYGPQPRNIVHNPIPDTARNRAIRFQKLKFKRRRAEELLKLEGESDTRSVDILTGSTVSKESSDVFD</sequence>
<protein>
    <recommendedName>
        <fullName evidence="10">HTH myb-type domain-containing protein</fullName>
    </recommendedName>
</protein>
<reference evidence="9" key="1">
    <citation type="submission" date="2021-01" db="EMBL/GenBank/DDBJ databases">
        <authorList>
            <person name="Corre E."/>
            <person name="Pelletier E."/>
            <person name="Niang G."/>
            <person name="Scheremetjew M."/>
            <person name="Finn R."/>
            <person name="Kale V."/>
            <person name="Holt S."/>
            <person name="Cochrane G."/>
            <person name="Meng A."/>
            <person name="Brown T."/>
            <person name="Cohen L."/>
        </authorList>
    </citation>
    <scope>NUCLEOTIDE SEQUENCE</scope>
    <source>
        <strain evidence="9">UTEX LB 2760</strain>
    </source>
</reference>
<evidence type="ECO:0000256" key="3">
    <source>
        <dbReference type="ARBA" id="ARBA00023163"/>
    </source>
</evidence>
<accession>A0A7S0BHB0</accession>
<feature type="domain" description="Myb-like" evidence="6">
    <location>
        <begin position="40"/>
        <end position="90"/>
    </location>
</feature>
<evidence type="ECO:0000256" key="2">
    <source>
        <dbReference type="ARBA" id="ARBA00023125"/>
    </source>
</evidence>
<dbReference type="Pfam" id="PF00249">
    <property type="entry name" value="Myb_DNA-binding"/>
    <property type="match status" value="1"/>
</dbReference>
<dbReference type="InterPro" id="IPR017884">
    <property type="entry name" value="SANT_dom"/>
</dbReference>